<feature type="chain" id="PRO_5011955446" description="S-adenosyl-L-methionine-dependent methyltransferase" evidence="1">
    <location>
        <begin position="16"/>
        <end position="286"/>
    </location>
</feature>
<evidence type="ECO:0000313" key="3">
    <source>
        <dbReference type="Proteomes" id="UP000095751"/>
    </source>
</evidence>
<dbReference type="InterPro" id="IPR029063">
    <property type="entry name" value="SAM-dependent_MTases_sf"/>
</dbReference>
<dbReference type="Proteomes" id="UP000095751">
    <property type="component" value="Unassembled WGS sequence"/>
</dbReference>
<accession>A0A1E7EYL2</accession>
<dbReference type="KEGG" id="fcy:FRACYDRAFT_247175"/>
<gene>
    <name evidence="2" type="ORF">FRACYDRAFT_247175</name>
</gene>
<proteinExistence type="predicted"/>
<organism evidence="2 3">
    <name type="scientific">Fragilariopsis cylindrus CCMP1102</name>
    <dbReference type="NCBI Taxonomy" id="635003"/>
    <lineage>
        <taxon>Eukaryota</taxon>
        <taxon>Sar</taxon>
        <taxon>Stramenopiles</taxon>
        <taxon>Ochrophyta</taxon>
        <taxon>Bacillariophyta</taxon>
        <taxon>Bacillariophyceae</taxon>
        <taxon>Bacillariophycidae</taxon>
        <taxon>Bacillariales</taxon>
        <taxon>Bacillariaceae</taxon>
        <taxon>Fragilariopsis</taxon>
    </lineage>
</organism>
<protein>
    <recommendedName>
        <fullName evidence="4">S-adenosyl-L-methionine-dependent methyltransferase</fullName>
    </recommendedName>
</protein>
<keyword evidence="1" id="KW-0732">Signal</keyword>
<reference evidence="2 3" key="1">
    <citation type="submission" date="2016-09" db="EMBL/GenBank/DDBJ databases">
        <title>Extensive genetic diversity and differential bi-allelic expression allows diatom success in the polar Southern Ocean.</title>
        <authorList>
            <consortium name="DOE Joint Genome Institute"/>
            <person name="Mock T."/>
            <person name="Otillar R.P."/>
            <person name="Strauss J."/>
            <person name="Dupont C."/>
            <person name="Frickenhaus S."/>
            <person name="Maumus F."/>
            <person name="Mcmullan M."/>
            <person name="Sanges R."/>
            <person name="Schmutz J."/>
            <person name="Toseland A."/>
            <person name="Valas R."/>
            <person name="Veluchamy A."/>
            <person name="Ward B.J."/>
            <person name="Allen A."/>
            <person name="Barry K."/>
            <person name="Falciatore A."/>
            <person name="Ferrante M."/>
            <person name="Fortunato A.E."/>
            <person name="Gloeckner G."/>
            <person name="Gruber A."/>
            <person name="Hipkin R."/>
            <person name="Janech M."/>
            <person name="Kroth P."/>
            <person name="Leese F."/>
            <person name="Lindquist E."/>
            <person name="Lyon B.R."/>
            <person name="Martin J."/>
            <person name="Mayer C."/>
            <person name="Parker M."/>
            <person name="Quesneville H."/>
            <person name="Raymond J."/>
            <person name="Uhlig C."/>
            <person name="Valentin K.U."/>
            <person name="Worden A.Z."/>
            <person name="Armbrust E.V."/>
            <person name="Bowler C."/>
            <person name="Green B."/>
            <person name="Moulton V."/>
            <person name="Van Oosterhout C."/>
            <person name="Grigoriev I."/>
        </authorList>
    </citation>
    <scope>NUCLEOTIDE SEQUENCE [LARGE SCALE GENOMIC DNA]</scope>
    <source>
        <strain evidence="2 3">CCMP1102</strain>
    </source>
</reference>
<dbReference type="SUPFAM" id="SSF53335">
    <property type="entry name" value="S-adenosyl-L-methionine-dependent methyltransferases"/>
    <property type="match status" value="1"/>
</dbReference>
<evidence type="ECO:0000256" key="1">
    <source>
        <dbReference type="SAM" id="SignalP"/>
    </source>
</evidence>
<dbReference type="AlphaFoldDB" id="A0A1E7EYL2"/>
<sequence>MYALMFILGLIVGKQQNLLVDNKGTTVVDDPSHHPNIPEWARDEHSISLAKAFEVGSGGLTDKSTNHKYQIMYHRYLSPILIRSSKRKFRMLEIGLGCAPGGGMIKNKPGGSTLAWRYLFSSSTIELDLHVMEYDAECATKWEKENPMIATKVHSGDASSTEDLDRVYRDSGGLPFDMIIDDASHLNEHQIFTFLHMVQYVSNGGIYVIEDIHSSCMAWKANTGGGTPSGLRVQGTRGCMETTKGNPTIFSKLVEWQKPLITKHSPFPNVTSIEIGLEAAVITKHY</sequence>
<dbReference type="EMBL" id="KV784371">
    <property type="protein sequence ID" value="OEU10633.1"/>
    <property type="molecule type" value="Genomic_DNA"/>
</dbReference>
<evidence type="ECO:0008006" key="4">
    <source>
        <dbReference type="Google" id="ProtNLM"/>
    </source>
</evidence>
<dbReference type="InParanoid" id="A0A1E7EYL2"/>
<name>A0A1E7EYL2_9STRA</name>
<dbReference type="OrthoDB" id="44500at2759"/>
<dbReference type="Gene3D" id="3.40.50.150">
    <property type="entry name" value="Vaccinia Virus protein VP39"/>
    <property type="match status" value="1"/>
</dbReference>
<evidence type="ECO:0000313" key="2">
    <source>
        <dbReference type="EMBL" id="OEU10633.1"/>
    </source>
</evidence>
<feature type="signal peptide" evidence="1">
    <location>
        <begin position="1"/>
        <end position="15"/>
    </location>
</feature>
<keyword evidence="3" id="KW-1185">Reference proteome</keyword>